<keyword evidence="1" id="KW-0175">Coiled coil</keyword>
<keyword evidence="4" id="KW-1185">Reference proteome</keyword>
<dbReference type="GeneID" id="66055537"/>
<dbReference type="Gramene" id="PNW74772">
    <property type="protein sequence ID" value="PNW74772"/>
    <property type="gene ID" value="CHLRE_12g510550v5"/>
</dbReference>
<evidence type="ECO:0000256" key="1">
    <source>
        <dbReference type="SAM" id="Coils"/>
    </source>
</evidence>
<evidence type="ECO:0000256" key="2">
    <source>
        <dbReference type="SAM" id="MobiDB-lite"/>
    </source>
</evidence>
<dbReference type="CDD" id="cd20071">
    <property type="entry name" value="SET_SMYD"/>
    <property type="match status" value="1"/>
</dbReference>
<gene>
    <name evidence="3" type="ORF">CHLRE_12g510550v5</name>
</gene>
<dbReference type="Proteomes" id="UP000006906">
    <property type="component" value="Chromosome 12"/>
</dbReference>
<feature type="compositionally biased region" description="Gly residues" evidence="2">
    <location>
        <begin position="38"/>
        <end position="48"/>
    </location>
</feature>
<dbReference type="InterPro" id="IPR046341">
    <property type="entry name" value="SET_dom_sf"/>
</dbReference>
<name>A0A2K3D2L5_CHLRE</name>
<feature type="compositionally biased region" description="Low complexity" evidence="2">
    <location>
        <begin position="466"/>
        <end position="495"/>
    </location>
</feature>
<accession>A0A2K3D2L5</accession>
<feature type="compositionally biased region" description="Low complexity" evidence="2">
    <location>
        <begin position="165"/>
        <end position="179"/>
    </location>
</feature>
<feature type="region of interest" description="Disordered" evidence="2">
    <location>
        <begin position="466"/>
        <end position="501"/>
    </location>
</feature>
<feature type="coiled-coil region" evidence="1">
    <location>
        <begin position="868"/>
        <end position="897"/>
    </location>
</feature>
<feature type="compositionally biased region" description="Low complexity" evidence="2">
    <location>
        <begin position="354"/>
        <end position="378"/>
    </location>
</feature>
<evidence type="ECO:0000313" key="3">
    <source>
        <dbReference type="EMBL" id="PNW74772.1"/>
    </source>
</evidence>
<dbReference type="RefSeq" id="XP_042918135.1">
    <property type="nucleotide sequence ID" value="XM_043068232.1"/>
</dbReference>
<feature type="compositionally biased region" description="Acidic residues" evidence="2">
    <location>
        <begin position="759"/>
        <end position="768"/>
    </location>
</feature>
<dbReference type="PANTHER" id="PTHR47643">
    <property type="entry name" value="TPR DOMAIN PROTEIN (AFU_ORTHOLOGUE AFUA_5G12710)"/>
    <property type="match status" value="1"/>
</dbReference>
<dbReference type="ExpressionAtlas" id="A0A2K3D2L5">
    <property type="expression patterns" value="baseline"/>
</dbReference>
<feature type="region of interest" description="Disordered" evidence="2">
    <location>
        <begin position="340"/>
        <end position="378"/>
    </location>
</feature>
<feature type="compositionally biased region" description="Acidic residues" evidence="2">
    <location>
        <begin position="124"/>
        <end position="143"/>
    </location>
</feature>
<feature type="compositionally biased region" description="Basic and acidic residues" evidence="2">
    <location>
        <begin position="747"/>
        <end position="758"/>
    </location>
</feature>
<organism evidence="3 4">
    <name type="scientific">Chlamydomonas reinhardtii</name>
    <name type="common">Chlamydomonas smithii</name>
    <dbReference type="NCBI Taxonomy" id="3055"/>
    <lineage>
        <taxon>Eukaryota</taxon>
        <taxon>Viridiplantae</taxon>
        <taxon>Chlorophyta</taxon>
        <taxon>core chlorophytes</taxon>
        <taxon>Chlorophyceae</taxon>
        <taxon>CS clade</taxon>
        <taxon>Chlamydomonadales</taxon>
        <taxon>Chlamydomonadaceae</taxon>
        <taxon>Chlamydomonas</taxon>
    </lineage>
</organism>
<feature type="region of interest" description="Disordered" evidence="2">
    <location>
        <begin position="165"/>
        <end position="246"/>
    </location>
</feature>
<feature type="compositionally biased region" description="Basic and acidic residues" evidence="2">
    <location>
        <begin position="769"/>
        <end position="778"/>
    </location>
</feature>
<proteinExistence type="predicted"/>
<dbReference type="SUPFAM" id="SSF82199">
    <property type="entry name" value="SET domain"/>
    <property type="match status" value="1"/>
</dbReference>
<evidence type="ECO:0000313" key="4">
    <source>
        <dbReference type="Proteomes" id="UP000006906"/>
    </source>
</evidence>
<dbReference type="EMBL" id="CM008973">
    <property type="protein sequence ID" value="PNW74772.1"/>
    <property type="molecule type" value="Genomic_DNA"/>
</dbReference>
<dbReference type="PANTHER" id="PTHR47643:SF2">
    <property type="entry name" value="TPR DOMAIN PROTEIN (AFU_ORTHOLOGUE AFUA_5G12710)"/>
    <property type="match status" value="1"/>
</dbReference>
<sequence>MLRGSCRSLHARRQCHSAARDGQVALRIHVAVTAIDSGRGGSSRGRGGSLSSRGPSSWGPSGGDSGQGSESSFREGPSGRRDGAMGARGGRSSFRGGRGGRGRGGGGRGRGLRGGSGSRRWADEDSDSEEDSDDDDDYDDGIDEGFTVIGKVDSATLAARQALVQSGAAAAGAVPGSSDSAEKSAGAATGRGGAAADSLDGSRFWAEVSGIDDIDEEDDEDEDEDGEDAGPEGAGDDDDDDQPQTPEQLLENMRGLGFTLQPTEAEQAAAAAAAVAAASAASAAAADASPTGDAGGGSSAVKTGADAVLRDLRDTYIATMKAPILPPWFLGPVEAAAVAPRTPRSPKSKGGSGSAPSASTSASAGAGASEAPAPSGRGVTLRTTRAVAPGELLAVSLPLAVCYCDRGTTPENEELADLMLGTPGAAAAAGRITAVVADAEDNVFEGLTDLQQSLLGMLWRGHGAAASSDDGSSAGSTGEAAAAPEAQGAQGKASSTGGGGGSGPVKRAFLEMVAKSAADGGAARSLPLVSGPEELYRLVNLNCMGEDFQDLALCELRGEAPRGHIGLWPEAAFAAHSCAPTATAYSIGDRLLIRAAAEIPKGGEVSLNFLGSLLTSPLSVRRAELRSQYGFTCGCSRCAAEARHTGTPLAALVERTYEACQRLAPELDAAIERGDSVAVAGAREQLVGMQAELEAAMRSAEPKVNAKVRRWLQACVYDLYDLISLCADELAVATALEAMRALLGNDRDRDRERERDRGDDDEDDDNDDYDRRGADSRRQPWLQRGGKSRTASWAAASAPVVETEALVQCCRIVEGVTPGSDAHVYLAAELVMRSLERFGPQHEEYRQARASLVRAYGIRYGNVGPAVMEQLVAARLAAEAEAEAADEDGEEARAQEA</sequence>
<feature type="region of interest" description="Disordered" evidence="2">
    <location>
        <begin position="747"/>
        <end position="786"/>
    </location>
</feature>
<feature type="region of interest" description="Disordered" evidence="2">
    <location>
        <begin position="36"/>
        <end position="144"/>
    </location>
</feature>
<feature type="compositionally biased region" description="Acidic residues" evidence="2">
    <location>
        <begin position="210"/>
        <end position="242"/>
    </location>
</feature>
<dbReference type="InterPro" id="IPR053209">
    <property type="entry name" value="Gramillin-biosynth_MTr"/>
</dbReference>
<feature type="compositionally biased region" description="Low complexity" evidence="2">
    <location>
        <begin position="49"/>
        <end position="59"/>
    </location>
</feature>
<dbReference type="KEGG" id="cre:CHLRE_12g510550v5"/>
<dbReference type="InParanoid" id="A0A2K3D2L5"/>
<dbReference type="AlphaFoldDB" id="A0A2K3D2L5"/>
<protein>
    <submittedName>
        <fullName evidence="3">Uncharacterized protein</fullName>
    </submittedName>
</protein>
<reference evidence="3 4" key="1">
    <citation type="journal article" date="2007" name="Science">
        <title>The Chlamydomonas genome reveals the evolution of key animal and plant functions.</title>
        <authorList>
            <person name="Merchant S.S."/>
            <person name="Prochnik S.E."/>
            <person name="Vallon O."/>
            <person name="Harris E.H."/>
            <person name="Karpowicz S.J."/>
            <person name="Witman G.B."/>
            <person name="Terry A."/>
            <person name="Salamov A."/>
            <person name="Fritz-Laylin L.K."/>
            <person name="Marechal-Drouard L."/>
            <person name="Marshall W.F."/>
            <person name="Qu L.H."/>
            <person name="Nelson D.R."/>
            <person name="Sanderfoot A.A."/>
            <person name="Spalding M.H."/>
            <person name="Kapitonov V.V."/>
            <person name="Ren Q."/>
            <person name="Ferris P."/>
            <person name="Lindquist E."/>
            <person name="Shapiro H."/>
            <person name="Lucas S.M."/>
            <person name="Grimwood J."/>
            <person name="Schmutz J."/>
            <person name="Cardol P."/>
            <person name="Cerutti H."/>
            <person name="Chanfreau G."/>
            <person name="Chen C.L."/>
            <person name="Cognat V."/>
            <person name="Croft M.T."/>
            <person name="Dent R."/>
            <person name="Dutcher S."/>
            <person name="Fernandez E."/>
            <person name="Fukuzawa H."/>
            <person name="Gonzalez-Ballester D."/>
            <person name="Gonzalez-Halphen D."/>
            <person name="Hallmann A."/>
            <person name="Hanikenne M."/>
            <person name="Hippler M."/>
            <person name="Inwood W."/>
            <person name="Jabbari K."/>
            <person name="Kalanon M."/>
            <person name="Kuras R."/>
            <person name="Lefebvre P.A."/>
            <person name="Lemaire S.D."/>
            <person name="Lobanov A.V."/>
            <person name="Lohr M."/>
            <person name="Manuell A."/>
            <person name="Meier I."/>
            <person name="Mets L."/>
            <person name="Mittag M."/>
            <person name="Mittelmeier T."/>
            <person name="Moroney J.V."/>
            <person name="Moseley J."/>
            <person name="Napoli C."/>
            <person name="Nedelcu A.M."/>
            <person name="Niyogi K."/>
            <person name="Novoselov S.V."/>
            <person name="Paulsen I.T."/>
            <person name="Pazour G."/>
            <person name="Purton S."/>
            <person name="Ral J.P."/>
            <person name="Riano-Pachon D.M."/>
            <person name="Riekhof W."/>
            <person name="Rymarquis L."/>
            <person name="Schroda M."/>
            <person name="Stern D."/>
            <person name="Umen J."/>
            <person name="Willows R."/>
            <person name="Wilson N."/>
            <person name="Zimmer S.L."/>
            <person name="Allmer J."/>
            <person name="Balk J."/>
            <person name="Bisova K."/>
            <person name="Chen C.J."/>
            <person name="Elias M."/>
            <person name="Gendler K."/>
            <person name="Hauser C."/>
            <person name="Lamb M.R."/>
            <person name="Ledford H."/>
            <person name="Long J.C."/>
            <person name="Minagawa J."/>
            <person name="Page M.D."/>
            <person name="Pan J."/>
            <person name="Pootakham W."/>
            <person name="Roje S."/>
            <person name="Rose A."/>
            <person name="Stahlberg E."/>
            <person name="Terauchi A.M."/>
            <person name="Yang P."/>
            <person name="Ball S."/>
            <person name="Bowler C."/>
            <person name="Dieckmann C.L."/>
            <person name="Gladyshev V.N."/>
            <person name="Green P."/>
            <person name="Jorgensen R."/>
            <person name="Mayfield S."/>
            <person name="Mueller-Roeber B."/>
            <person name="Rajamani S."/>
            <person name="Sayre R.T."/>
            <person name="Brokstein P."/>
            <person name="Dubchak I."/>
            <person name="Goodstein D."/>
            <person name="Hornick L."/>
            <person name="Huang Y.W."/>
            <person name="Jhaveri J."/>
            <person name="Luo Y."/>
            <person name="Martinez D."/>
            <person name="Ngau W.C."/>
            <person name="Otillar B."/>
            <person name="Poliakov A."/>
            <person name="Porter A."/>
            <person name="Szajkowski L."/>
            <person name="Werner G."/>
            <person name="Zhou K."/>
            <person name="Grigoriev I.V."/>
            <person name="Rokhsar D.S."/>
            <person name="Grossman A.R."/>
        </authorList>
    </citation>
    <scope>NUCLEOTIDE SEQUENCE [LARGE SCALE GENOMIC DNA]</scope>
    <source>
        <strain evidence="4">CC-503</strain>
    </source>
</reference>
<feature type="region of interest" description="Disordered" evidence="2">
    <location>
        <begin position="1"/>
        <end position="20"/>
    </location>
</feature>
<dbReference type="OrthoDB" id="265717at2759"/>
<dbReference type="Gene3D" id="2.170.270.10">
    <property type="entry name" value="SET domain"/>
    <property type="match status" value="1"/>
</dbReference>
<dbReference type="OMA" id="CCRIVEG"/>
<feature type="compositionally biased region" description="Gly residues" evidence="2">
    <location>
        <begin position="96"/>
        <end position="117"/>
    </location>
</feature>